<dbReference type="RefSeq" id="WP_168947402.1">
    <property type="nucleotide sequence ID" value="NZ_JABAGL010000007.1"/>
</dbReference>
<evidence type="ECO:0000313" key="2">
    <source>
        <dbReference type="Proteomes" id="UP000520291"/>
    </source>
</evidence>
<evidence type="ECO:0000313" key="1">
    <source>
        <dbReference type="EMBL" id="NME85616.1"/>
    </source>
</evidence>
<proteinExistence type="predicted"/>
<organism evidence="1 2">
    <name type="scientific">Bacteroides eggerthii</name>
    <dbReference type="NCBI Taxonomy" id="28111"/>
    <lineage>
        <taxon>Bacteria</taxon>
        <taxon>Pseudomonadati</taxon>
        <taxon>Bacteroidota</taxon>
        <taxon>Bacteroidia</taxon>
        <taxon>Bacteroidales</taxon>
        <taxon>Bacteroidaceae</taxon>
        <taxon>Bacteroides</taxon>
    </lineage>
</organism>
<gene>
    <name evidence="1" type="ORF">HF841_06195</name>
</gene>
<comment type="caution">
    <text evidence="1">The sequence shown here is derived from an EMBL/GenBank/DDBJ whole genome shotgun (WGS) entry which is preliminary data.</text>
</comment>
<accession>A0A7X9SAA3</accession>
<sequence>MIGKSYFYSLFNPPPPNAGHFITERSDADYYSRNGSLFQSYWECGSAVLGTPFTCIENIVPSHTKDSGSYSPSI</sequence>
<reference evidence="1 2" key="1">
    <citation type="submission" date="2020-04" db="EMBL/GenBank/DDBJ databases">
        <authorList>
            <person name="Hitch T.C.A."/>
            <person name="Wylensek D."/>
            <person name="Clavel T."/>
        </authorList>
    </citation>
    <scope>NUCLEOTIDE SEQUENCE [LARGE SCALE GENOMIC DNA]</scope>
    <source>
        <strain evidence="1 2">WCA3-601-WT-5E</strain>
    </source>
</reference>
<dbReference type="EMBL" id="JABAGL010000007">
    <property type="protein sequence ID" value="NME85616.1"/>
    <property type="molecule type" value="Genomic_DNA"/>
</dbReference>
<protein>
    <submittedName>
        <fullName evidence="1">Uncharacterized protein</fullName>
    </submittedName>
</protein>
<name>A0A7X9SAA3_9BACE</name>
<dbReference type="Proteomes" id="UP000520291">
    <property type="component" value="Unassembled WGS sequence"/>
</dbReference>
<dbReference type="AlphaFoldDB" id="A0A7X9SAA3"/>